<dbReference type="InterPro" id="IPR025836">
    <property type="entry name" value="Zn_knuckle_CX2CX4HX4C"/>
</dbReference>
<dbReference type="Pfam" id="PF03152">
    <property type="entry name" value="UFD1_N1"/>
    <property type="match status" value="1"/>
</dbReference>
<dbReference type="InterPro" id="IPR012337">
    <property type="entry name" value="RNaseH-like_sf"/>
</dbReference>
<evidence type="ECO:0000256" key="3">
    <source>
        <dbReference type="PROSITE-ProRule" id="PRU00047"/>
    </source>
</evidence>
<feature type="compositionally biased region" description="Polar residues" evidence="4">
    <location>
        <begin position="1938"/>
        <end position="1947"/>
    </location>
</feature>
<dbReference type="GO" id="GO:0004523">
    <property type="term" value="F:RNA-DNA hybrid ribonuclease activity"/>
    <property type="evidence" value="ECO:0007669"/>
    <property type="project" value="InterPro"/>
</dbReference>
<feature type="region of interest" description="Disordered" evidence="4">
    <location>
        <begin position="1897"/>
        <end position="1979"/>
    </location>
</feature>
<evidence type="ECO:0000256" key="2">
    <source>
        <dbReference type="ARBA" id="ARBA00022786"/>
    </source>
</evidence>
<keyword evidence="3" id="KW-0862">Zinc</keyword>
<comment type="similarity">
    <text evidence="1">Belongs to the UFD1 family.</text>
</comment>
<dbReference type="GO" id="GO:0031593">
    <property type="term" value="F:polyubiquitin modification-dependent protein binding"/>
    <property type="evidence" value="ECO:0007669"/>
    <property type="project" value="TreeGrafter"/>
</dbReference>
<feature type="compositionally biased region" description="Basic and acidic residues" evidence="4">
    <location>
        <begin position="1863"/>
        <end position="1875"/>
    </location>
</feature>
<dbReference type="EMBL" id="UZAU01000573">
    <property type="status" value="NOT_ANNOTATED_CDS"/>
    <property type="molecule type" value="Genomic_DNA"/>
</dbReference>
<evidence type="ECO:0000256" key="4">
    <source>
        <dbReference type="SAM" id="MobiDB-lite"/>
    </source>
</evidence>
<dbReference type="Gene3D" id="3.60.10.10">
    <property type="entry name" value="Endonuclease/exonuclease/phosphatase"/>
    <property type="match status" value="1"/>
</dbReference>
<evidence type="ECO:0000259" key="5">
    <source>
        <dbReference type="PROSITE" id="PS50158"/>
    </source>
</evidence>
<dbReference type="Pfam" id="PF14392">
    <property type="entry name" value="zf-CCHC_4"/>
    <property type="match status" value="1"/>
</dbReference>
<keyword evidence="3" id="KW-0863">Zinc-finger</keyword>
<keyword evidence="7" id="KW-1185">Reference proteome</keyword>
<feature type="region of interest" description="Disordered" evidence="4">
    <location>
        <begin position="255"/>
        <end position="351"/>
    </location>
</feature>
<keyword evidence="2" id="KW-0833">Ubl conjugation pathway</keyword>
<dbReference type="Gene3D" id="3.30.420.10">
    <property type="entry name" value="Ribonuclease H-like superfamily/Ribonuclease H"/>
    <property type="match status" value="1"/>
</dbReference>
<organism evidence="6 7">
    <name type="scientific">Cannabis sativa</name>
    <name type="common">Hemp</name>
    <name type="synonym">Marijuana</name>
    <dbReference type="NCBI Taxonomy" id="3483"/>
    <lineage>
        <taxon>Eukaryota</taxon>
        <taxon>Viridiplantae</taxon>
        <taxon>Streptophyta</taxon>
        <taxon>Embryophyta</taxon>
        <taxon>Tracheophyta</taxon>
        <taxon>Spermatophyta</taxon>
        <taxon>Magnoliopsida</taxon>
        <taxon>eudicotyledons</taxon>
        <taxon>Gunneridae</taxon>
        <taxon>Pentapetalae</taxon>
        <taxon>rosids</taxon>
        <taxon>fabids</taxon>
        <taxon>Rosales</taxon>
        <taxon>Cannabaceae</taxon>
        <taxon>Cannabis</taxon>
    </lineage>
</organism>
<keyword evidence="3" id="KW-0479">Metal-binding</keyword>
<dbReference type="InterPro" id="IPR044730">
    <property type="entry name" value="RNase_H-like_dom_plant"/>
</dbReference>
<dbReference type="InterPro" id="IPR055417">
    <property type="entry name" value="UFD1_N1"/>
</dbReference>
<dbReference type="SUPFAM" id="SSF56219">
    <property type="entry name" value="DNase I-like"/>
    <property type="match status" value="1"/>
</dbReference>
<dbReference type="Proteomes" id="UP000596661">
    <property type="component" value="Chromosome 6"/>
</dbReference>
<dbReference type="Gramene" id="evm.model.06.624">
    <property type="protein sequence ID" value="cds.evm.model.06.624"/>
    <property type="gene ID" value="evm.TU.06.624"/>
</dbReference>
<feature type="domain" description="CCHC-type" evidence="5">
    <location>
        <begin position="191"/>
        <end position="204"/>
    </location>
</feature>
<reference evidence="6" key="2">
    <citation type="submission" date="2021-03" db="UniProtKB">
        <authorList>
            <consortium name="EnsemblPlants"/>
        </authorList>
    </citation>
    <scope>IDENTIFICATION</scope>
</reference>
<evidence type="ECO:0000313" key="7">
    <source>
        <dbReference type="Proteomes" id="UP000596661"/>
    </source>
</evidence>
<dbReference type="InterPro" id="IPR002156">
    <property type="entry name" value="RNaseH_domain"/>
</dbReference>
<dbReference type="Pfam" id="PF24842">
    <property type="entry name" value="UFD1_N2"/>
    <property type="match status" value="1"/>
</dbReference>
<dbReference type="PANTHER" id="PTHR12555">
    <property type="entry name" value="UBIQUITIN FUSION DEGRADATON PROTEIN 1"/>
    <property type="match status" value="1"/>
</dbReference>
<dbReference type="GO" id="GO:0008270">
    <property type="term" value="F:zinc ion binding"/>
    <property type="evidence" value="ECO:0007669"/>
    <property type="project" value="UniProtKB-KW"/>
</dbReference>
<feature type="region of interest" description="Disordered" evidence="4">
    <location>
        <begin position="1843"/>
        <end position="1875"/>
    </location>
</feature>
<feature type="compositionally biased region" description="Low complexity" evidence="4">
    <location>
        <begin position="1916"/>
        <end position="1930"/>
    </location>
</feature>
<dbReference type="InterPro" id="IPR036691">
    <property type="entry name" value="Endo/exonu/phosph_ase_sf"/>
</dbReference>
<dbReference type="SUPFAM" id="SSF53098">
    <property type="entry name" value="Ribonuclease H-like"/>
    <property type="match status" value="1"/>
</dbReference>
<evidence type="ECO:0000256" key="1">
    <source>
        <dbReference type="ARBA" id="ARBA00006043"/>
    </source>
</evidence>
<dbReference type="Pfam" id="PF13456">
    <property type="entry name" value="RVT_3"/>
    <property type="match status" value="1"/>
</dbReference>
<name>A0A803PZ56_CANSA</name>
<dbReference type="GO" id="GO:0036503">
    <property type="term" value="P:ERAD pathway"/>
    <property type="evidence" value="ECO:0007669"/>
    <property type="project" value="TreeGrafter"/>
</dbReference>
<dbReference type="InterPro" id="IPR001878">
    <property type="entry name" value="Znf_CCHC"/>
</dbReference>
<dbReference type="Pfam" id="PF00078">
    <property type="entry name" value="RVT_1"/>
    <property type="match status" value="1"/>
</dbReference>
<dbReference type="EnsemblPlants" id="evm.model.06.624">
    <property type="protein sequence ID" value="cds.evm.model.06.624"/>
    <property type="gene ID" value="evm.TU.06.624"/>
</dbReference>
<feature type="region of interest" description="Disordered" evidence="4">
    <location>
        <begin position="500"/>
        <end position="552"/>
    </location>
</feature>
<protein>
    <recommendedName>
        <fullName evidence="5">CCHC-type domain-containing protein</fullName>
    </recommendedName>
</protein>
<proteinExistence type="inferred from homology"/>
<dbReference type="InterPro" id="IPR004854">
    <property type="entry name" value="Ufd1-like"/>
</dbReference>
<evidence type="ECO:0000313" key="6">
    <source>
        <dbReference type="EnsemblPlants" id="cds.evm.model.06.624"/>
    </source>
</evidence>
<dbReference type="GO" id="GO:0034098">
    <property type="term" value="C:VCP-NPL4-UFD1 AAA ATPase complex"/>
    <property type="evidence" value="ECO:0007669"/>
    <property type="project" value="TreeGrafter"/>
</dbReference>
<dbReference type="InterPro" id="IPR036397">
    <property type="entry name" value="RNaseH_sf"/>
</dbReference>
<dbReference type="InterPro" id="IPR042299">
    <property type="entry name" value="Ufd1-like_Nn"/>
</dbReference>
<reference evidence="6" key="1">
    <citation type="submission" date="2018-11" db="EMBL/GenBank/DDBJ databases">
        <authorList>
            <person name="Grassa J C."/>
        </authorList>
    </citation>
    <scope>NUCLEOTIDE SEQUENCE [LARGE SCALE GENOMIC DNA]</scope>
</reference>
<feature type="compositionally biased region" description="Basic and acidic residues" evidence="4">
    <location>
        <begin position="265"/>
        <end position="284"/>
    </location>
</feature>
<dbReference type="InterPro" id="IPR055418">
    <property type="entry name" value="UFD1_N2"/>
</dbReference>
<dbReference type="CDD" id="cd01650">
    <property type="entry name" value="RT_nLTR_like"/>
    <property type="match status" value="1"/>
</dbReference>
<dbReference type="CDD" id="cd06222">
    <property type="entry name" value="RNase_H_like"/>
    <property type="match status" value="1"/>
</dbReference>
<accession>A0A803PZ56</accession>
<feature type="compositionally biased region" description="Basic and acidic residues" evidence="4">
    <location>
        <begin position="1949"/>
        <end position="1965"/>
    </location>
</feature>
<dbReference type="Gene3D" id="2.40.40.50">
    <property type="entry name" value="Ubiquitin fusion degradation protein UFD1, N-terminal domain"/>
    <property type="match status" value="1"/>
</dbReference>
<dbReference type="Gene3D" id="3.10.330.10">
    <property type="match status" value="1"/>
</dbReference>
<dbReference type="GO" id="GO:0003676">
    <property type="term" value="F:nucleic acid binding"/>
    <property type="evidence" value="ECO:0007669"/>
    <property type="project" value="InterPro"/>
</dbReference>
<dbReference type="PANTHER" id="PTHR12555:SF13">
    <property type="entry name" value="UBIQUITIN RECOGNITION FACTOR IN ER-ASSOCIATED DEGRADATION PROTEIN 1"/>
    <property type="match status" value="1"/>
</dbReference>
<dbReference type="GO" id="GO:0006511">
    <property type="term" value="P:ubiquitin-dependent protein catabolic process"/>
    <property type="evidence" value="ECO:0007669"/>
    <property type="project" value="InterPro"/>
</dbReference>
<dbReference type="PROSITE" id="PS50158">
    <property type="entry name" value="ZF_CCHC"/>
    <property type="match status" value="1"/>
</dbReference>
<dbReference type="InterPro" id="IPR000477">
    <property type="entry name" value="RT_dom"/>
</dbReference>
<sequence length="1979" mass="226005">MALDLEPDFEISNELINTGILACFFEGNGLSRTKLKDILGNIWKQRIQGQWRFKTLKPGLWGIFFDSEEDCKEILKRRPWIINGKLLITKEWPEDGNRTTVDMKKTVFWAQATGLPSPYLNRSNISTIANKVGTFINSDTWDQRTISRRGFFKFQVEIDSTQQLIPGFYLDIMRGRKEWIQFRYFKLPKFCYNCGRIGHDKNSCWRETVYAYPPEGKAVMAFGPWTKAETAVISCFNTRNQLDWFNNEAGVNFQQSRRATMKQPEMADKGKSRRESDNSGHDNRAQTIGGSRRKVVRVQGISPGAEKSNRLKVINVDGSDPKVTASSDTANKKSQEVINKARRASSTSPGIWRKRNEGKKVVLTDEEILKKHSSRPIPTDRDNGVLATIMSRNGPTYGQMIDGPHEQFCKSRQPHKFPEHTHFPWPPFSEGSGLAEELMGPIQVDNYDPTLTLYHDPLDVTEEIHPCPQAPKRKASLNLMPYIPRTEENSKEFTKELPVMEPFSPSHSNSSFKVGAGHPSTSSKNEKKKRMRTRSQSSIQKKKMARQGGDTDENIVRNLEKSLNLVEVRVESSNGLAKESTVQALLAWVGKFKVDSIYLMETKLGKEHMEGVARVLGFSRIVCQPVIGLAGGFCLMWKHDINLNVVSSSGGSFEAEVWNHHFRENWMLYATYGTPYLTEKSKFWTDLRSKVCTCDIPWVVIGDLNCIGSPEEKIGGRRVTHNDLKWLTGFLNDTGGVDIRCKGGKFTWHNKRFKDGLIRERLDRAVGSIDWITNFTEAGVTNLPITCSDHAAIILDTKLFSKKSRIPFRFFDAWTRDESCREVIKKAWNSDAATASGIFLRNIGNTRSALAKWKQNFFGEIDKTIRGYEDRISRIQKQPLQQDLSDEEAELNEKLSLAWKCKEDMWRQRSRDIWLKLGDRNSRFFHASVAVRKRRNHIWGLRDNQNALRESRGKMEGIINSYFNEIFSSIDPKFSDNFDSLFQNQISHEANEELIALPSLEEIQGAVFEMHRLKAPGPDGFSGCFYRKYWEIIGPLVIESTQEFFRSGTMNSQVNHTFICLIPKVDHPERIDQFRPISLCNFQYKIIAKIFSNRLRPIMEDLVSPVQSAFIPGRWIAETSILTQELVHKIRRSKGKGGLMAIKLDMHKAYDKMEWRFLDRTCSKTKSSVLFSQNTVRKAEVLRALGIDQVNGQEKHLGNPFVFKRRKSEEYQFLKNNMRKRLEGWKTKTLSYAGRLTLIKSVTSSLPVYHMSTMKIPLSICRAMDAMVRKFWWIGSVDKDRFLAYKAWNSICQSKSWRGLGIRRFQDLNRALLSKIAWTVVQKENRPRVNCLVSKYCRYENFWTVSPKQSDSNGWKNVLDVRNVILKGSLAMAADGSLLMEQLRRNRFTFKTLADLSNGTVWNEEIVFQIFGKTIGRRITEIPRLPPNHRDQVIWKENKGGVFSVKSAYWVDQGHRNFPGSSMIEFVEFVLKTIPIDSRPNFLMHMACVFEEIWRLRNEPISTPLPQSPCNFTRDYDVVLATDVAWSEGSAGLAAVLINVTNGSWMYKVERAAAGSALEAETKAIWMATSWIKQRTTEKIVVCSDCLTAIQALARRKCVPDWQFFNISLAILDLINSFKLCSFSYVNRSNLGFVDGLAKSVRSSALSPGVYVGEGISPYSDQYGYEYRGTSFKHMYRCYPPSFLDKPHLENGDKIIMPPSALDKLAFLHIDYPMLFELRNNFAERVSHCGVLEFTSEEGIICMPCWMMENMRLKEGDLVRLKIVSLRRGKYIKLQPHCSDFLDISNPKAILETKLRNFTCLSTGDTIMVAYNNKKYYINIVETKPSRAVSIIETDCEVDFAPPLDYEEPERPIQHVPSSKPSSQDEKVPVEEEPKFSPFTGLARCLNGKTLMSGIASSSSELKGKQSDVVGHGKSKQPSVGSSSPSPARKSQGKLIFGSNSNRTPTQKETPKESKKEEAEKKSEPKFQPFTGKKYSLRG</sequence>